<name>H8I794_METCZ</name>
<proteinExistence type="predicted"/>
<keyword evidence="3" id="KW-1185">Reference proteome</keyword>
<dbReference type="KEGG" id="mez:Mtc_2020"/>
<dbReference type="AlphaFoldDB" id="H8I794"/>
<dbReference type="STRING" id="1041930.Mtc_2020"/>
<feature type="transmembrane region" description="Helical" evidence="1">
    <location>
        <begin position="5"/>
        <end position="23"/>
    </location>
</feature>
<keyword evidence="1" id="KW-0472">Membrane</keyword>
<dbReference type="EMBL" id="CP003243">
    <property type="protein sequence ID" value="AFD00760.1"/>
    <property type="molecule type" value="Genomic_DNA"/>
</dbReference>
<dbReference type="Proteomes" id="UP000005233">
    <property type="component" value="Chromosome"/>
</dbReference>
<organism evidence="2 3">
    <name type="scientific">Methanocella conradii (strain DSM 24694 / JCM 17849 / CGMCC 1.5162 / HZ254)</name>
    <dbReference type="NCBI Taxonomy" id="1041930"/>
    <lineage>
        <taxon>Archaea</taxon>
        <taxon>Methanobacteriati</taxon>
        <taxon>Methanobacteriota</taxon>
        <taxon>Stenosarchaea group</taxon>
        <taxon>Methanomicrobia</taxon>
        <taxon>Methanocellales</taxon>
        <taxon>Methanocellaceae</taxon>
        <taxon>Methanocella</taxon>
    </lineage>
</organism>
<keyword evidence="1" id="KW-0812">Transmembrane</keyword>
<evidence type="ECO:0000256" key="1">
    <source>
        <dbReference type="SAM" id="Phobius"/>
    </source>
</evidence>
<feature type="transmembrane region" description="Helical" evidence="1">
    <location>
        <begin position="60"/>
        <end position="81"/>
    </location>
</feature>
<sequence length="83" mass="8748">MGPAIFIVLIFIFIAVGISAYLMSGNKGIEERFSQALGLGEGGEEEAGGGLFGFKVEGNILLYAIILVALIIVCAVLIKIFKV</sequence>
<evidence type="ECO:0000313" key="2">
    <source>
        <dbReference type="EMBL" id="AFD00760.1"/>
    </source>
</evidence>
<dbReference type="HOGENOM" id="CLU_186524_0_0_2"/>
<keyword evidence="1" id="KW-1133">Transmembrane helix</keyword>
<evidence type="ECO:0000313" key="3">
    <source>
        <dbReference type="Proteomes" id="UP000005233"/>
    </source>
</evidence>
<protein>
    <submittedName>
        <fullName evidence="2">Uncharacterized protein</fullName>
    </submittedName>
</protein>
<accession>H8I794</accession>
<reference evidence="2 3" key="1">
    <citation type="journal article" date="2012" name="J. Bacteriol.">
        <title>Complete genome sequence of a thermophilic methanogen, Methanocella conradii HZ254, isolated from Chinese rice field soil.</title>
        <authorList>
            <person name="Lu Z."/>
            <person name="Lu Y."/>
        </authorList>
    </citation>
    <scope>NUCLEOTIDE SEQUENCE [LARGE SCALE GENOMIC DNA]</scope>
    <source>
        <strain evidence="3">DSM 24694 / JCM 17849 / CGMCC 1.5162 / HZ254</strain>
    </source>
</reference>
<gene>
    <name evidence="2" type="ordered locus">Mtc_2020</name>
</gene>